<reference evidence="2 3" key="1">
    <citation type="submission" date="2016-10" db="EMBL/GenBank/DDBJ databases">
        <authorList>
            <person name="de Groot N.N."/>
        </authorList>
    </citation>
    <scope>NUCLEOTIDE SEQUENCE [LARGE SCALE GENOMIC DNA]</scope>
    <source>
        <strain evidence="2 3">Sb05</strain>
    </source>
</reference>
<dbReference type="RefSeq" id="WP_074559602.1">
    <property type="nucleotide sequence ID" value="NZ_FNKE01000001.1"/>
</dbReference>
<feature type="transmembrane region" description="Helical" evidence="1">
    <location>
        <begin position="205"/>
        <end position="223"/>
    </location>
</feature>
<dbReference type="Proteomes" id="UP000182870">
    <property type="component" value="Unassembled WGS sequence"/>
</dbReference>
<feature type="transmembrane region" description="Helical" evidence="1">
    <location>
        <begin position="91"/>
        <end position="113"/>
    </location>
</feature>
<gene>
    <name evidence="2" type="ORF">SAMN05216392_0142</name>
</gene>
<keyword evidence="1" id="KW-0812">Transmembrane</keyword>
<evidence type="ECO:0000313" key="3">
    <source>
        <dbReference type="Proteomes" id="UP000182870"/>
    </source>
</evidence>
<sequence>MKSRFRSLLWLRWQFMLSNKLFLFVVLSPVFDMALFANLLSFTDNVGFIGMGLNMIYSITAGSFVATMISEEKEKKNLKTLILSGVKQWEYILSVIFFPILFSMFSGIFIPILFHVKSINWVIFITITGLTIIVFILLNLLIALLSKSQSQTMVLSLGLFLLATFMPIFAVEIKGMDKVVDLSFIGANDRYLKELPNYQLFDKTFIALLIWILLTSIALYFAYKKNRKID</sequence>
<evidence type="ECO:0000313" key="2">
    <source>
        <dbReference type="EMBL" id="SDQ05573.1"/>
    </source>
</evidence>
<dbReference type="OrthoDB" id="2136245at2"/>
<dbReference type="EMBL" id="FNKE01000001">
    <property type="protein sequence ID" value="SDQ05573.1"/>
    <property type="molecule type" value="Genomic_DNA"/>
</dbReference>
<name>A0A1H0XRU1_STREI</name>
<accession>A0A1H0XRU1</accession>
<feature type="transmembrane region" description="Helical" evidence="1">
    <location>
        <begin position="21"/>
        <end position="42"/>
    </location>
</feature>
<feature type="transmembrane region" description="Helical" evidence="1">
    <location>
        <begin position="48"/>
        <end position="70"/>
    </location>
</feature>
<proteinExistence type="predicted"/>
<keyword evidence="1" id="KW-1133">Transmembrane helix</keyword>
<protein>
    <submittedName>
        <fullName evidence="2">ABC-2 type transport system permease protein</fullName>
    </submittedName>
</protein>
<dbReference type="AlphaFoldDB" id="A0A1H0XRU1"/>
<feature type="transmembrane region" description="Helical" evidence="1">
    <location>
        <begin position="119"/>
        <end position="145"/>
    </location>
</feature>
<feature type="transmembrane region" description="Helical" evidence="1">
    <location>
        <begin position="152"/>
        <end position="171"/>
    </location>
</feature>
<keyword evidence="1" id="KW-0472">Membrane</keyword>
<organism evidence="2 3">
    <name type="scientific">Streptococcus equinus</name>
    <name type="common">Streptococcus bovis</name>
    <dbReference type="NCBI Taxonomy" id="1335"/>
    <lineage>
        <taxon>Bacteria</taxon>
        <taxon>Bacillati</taxon>
        <taxon>Bacillota</taxon>
        <taxon>Bacilli</taxon>
        <taxon>Lactobacillales</taxon>
        <taxon>Streptococcaceae</taxon>
        <taxon>Streptococcus</taxon>
    </lineage>
</organism>
<evidence type="ECO:0000256" key="1">
    <source>
        <dbReference type="SAM" id="Phobius"/>
    </source>
</evidence>